<feature type="domain" description="MobA-like NTP transferase" evidence="1">
    <location>
        <begin position="7"/>
        <end position="170"/>
    </location>
</feature>
<name>A0ABU2Y3X6_9FLAO</name>
<dbReference type="PANTHER" id="PTHR43777">
    <property type="entry name" value="MOLYBDENUM COFACTOR CYTIDYLYLTRANSFERASE"/>
    <property type="match status" value="1"/>
</dbReference>
<dbReference type="PANTHER" id="PTHR43777:SF1">
    <property type="entry name" value="MOLYBDENUM COFACTOR CYTIDYLYLTRANSFERASE"/>
    <property type="match status" value="1"/>
</dbReference>
<organism evidence="2 3">
    <name type="scientific">Urechidicola vernalis</name>
    <dbReference type="NCBI Taxonomy" id="3075600"/>
    <lineage>
        <taxon>Bacteria</taxon>
        <taxon>Pseudomonadati</taxon>
        <taxon>Bacteroidota</taxon>
        <taxon>Flavobacteriia</taxon>
        <taxon>Flavobacteriales</taxon>
        <taxon>Flavobacteriaceae</taxon>
        <taxon>Urechidicola</taxon>
    </lineage>
</organism>
<dbReference type="SUPFAM" id="SSF53448">
    <property type="entry name" value="Nucleotide-diphospho-sugar transferases"/>
    <property type="match status" value="1"/>
</dbReference>
<dbReference type="InterPro" id="IPR025877">
    <property type="entry name" value="MobA-like_NTP_Trfase"/>
</dbReference>
<comment type="caution">
    <text evidence="2">The sequence shown here is derived from an EMBL/GenBank/DDBJ whole genome shotgun (WGS) entry which is preliminary data.</text>
</comment>
<dbReference type="Gene3D" id="3.90.550.10">
    <property type="entry name" value="Spore Coat Polysaccharide Biosynthesis Protein SpsA, Chain A"/>
    <property type="match status" value="1"/>
</dbReference>
<evidence type="ECO:0000313" key="3">
    <source>
        <dbReference type="Proteomes" id="UP001252186"/>
    </source>
</evidence>
<sequence>MENNTVAILLAGGKSERMGVAKGLLKYGKTFWILEQINRIGKSGIQKVYIGLGYDAEHYFWAIDWFEQATKQFVQFMGVAVKVILNPRPEIGPFSTLQTVLNSIDLKTNVILNPIDVPILNQKELPLIIRGENLVTMPSYLGKNGHPIKLNSSFWYSLLKLDVESNLARLDLQIKNLQSHQITVIPVNDNSIKKNLNTPAEWKQFLKDS</sequence>
<dbReference type="RefSeq" id="WP_311592268.1">
    <property type="nucleotide sequence ID" value="NZ_JAVRHV010000001.1"/>
</dbReference>
<dbReference type="EMBL" id="JAVRHV010000001">
    <property type="protein sequence ID" value="MDT0552407.1"/>
    <property type="molecule type" value="Genomic_DNA"/>
</dbReference>
<evidence type="ECO:0000313" key="2">
    <source>
        <dbReference type="EMBL" id="MDT0552407.1"/>
    </source>
</evidence>
<dbReference type="Pfam" id="PF12804">
    <property type="entry name" value="NTP_transf_3"/>
    <property type="match status" value="1"/>
</dbReference>
<dbReference type="InterPro" id="IPR029044">
    <property type="entry name" value="Nucleotide-diphossugar_trans"/>
</dbReference>
<reference evidence="2 3" key="1">
    <citation type="submission" date="2023-09" db="EMBL/GenBank/DDBJ databases">
        <authorList>
            <person name="Rey-Velasco X."/>
        </authorList>
    </citation>
    <scope>NUCLEOTIDE SEQUENCE [LARGE SCALE GENOMIC DNA]</scope>
    <source>
        <strain evidence="2 3">P050</strain>
    </source>
</reference>
<dbReference type="GO" id="GO:0016740">
    <property type="term" value="F:transferase activity"/>
    <property type="evidence" value="ECO:0007669"/>
    <property type="project" value="UniProtKB-KW"/>
</dbReference>
<gene>
    <name evidence="2" type="ORF">RM519_04030</name>
</gene>
<protein>
    <submittedName>
        <fullName evidence="2">NTP transferase domain-containing protein</fullName>
    </submittedName>
</protein>
<dbReference type="Proteomes" id="UP001252186">
    <property type="component" value="Unassembled WGS sequence"/>
</dbReference>
<proteinExistence type="predicted"/>
<accession>A0ABU2Y3X6</accession>
<keyword evidence="2" id="KW-0808">Transferase</keyword>
<evidence type="ECO:0000259" key="1">
    <source>
        <dbReference type="Pfam" id="PF12804"/>
    </source>
</evidence>
<keyword evidence="3" id="KW-1185">Reference proteome</keyword>